<proteinExistence type="predicted"/>
<protein>
    <submittedName>
        <fullName evidence="1">Uncharacterized protein</fullName>
    </submittedName>
</protein>
<reference evidence="1" key="1">
    <citation type="submission" date="2020-03" db="EMBL/GenBank/DDBJ databases">
        <title>The deep terrestrial virosphere.</title>
        <authorList>
            <person name="Holmfeldt K."/>
            <person name="Nilsson E."/>
            <person name="Simone D."/>
            <person name="Lopez-Fernandez M."/>
            <person name="Wu X."/>
            <person name="de Brujin I."/>
            <person name="Lundin D."/>
            <person name="Andersson A."/>
            <person name="Bertilsson S."/>
            <person name="Dopson M."/>
        </authorList>
    </citation>
    <scope>NUCLEOTIDE SEQUENCE</scope>
    <source>
        <strain evidence="1">MM415B01437</strain>
    </source>
</reference>
<dbReference type="AlphaFoldDB" id="A0A6M3IMU3"/>
<sequence>MKLRKVIVMLEMETGATIKDIRDIDNWQFLGDGDIDVRLSERNFKVNQVKAVQNGKFITVLVSDFEDVRPCNWKKIKNRIAKVKGA</sequence>
<evidence type="ECO:0000313" key="1">
    <source>
        <dbReference type="EMBL" id="QJA58551.1"/>
    </source>
</evidence>
<gene>
    <name evidence="1" type="ORF">MM415B01437_0003</name>
</gene>
<accession>A0A6M3IMU3</accession>
<organism evidence="1">
    <name type="scientific">viral metagenome</name>
    <dbReference type="NCBI Taxonomy" id="1070528"/>
    <lineage>
        <taxon>unclassified sequences</taxon>
        <taxon>metagenomes</taxon>
        <taxon>organismal metagenomes</taxon>
    </lineage>
</organism>
<name>A0A6M3IMU3_9ZZZZ</name>
<dbReference type="EMBL" id="MT141329">
    <property type="protein sequence ID" value="QJA58551.1"/>
    <property type="molecule type" value="Genomic_DNA"/>
</dbReference>